<dbReference type="KEGG" id="mzh:Mzhil_0755"/>
<dbReference type="STRING" id="679901.Mzhil_0755"/>
<evidence type="ECO:0000256" key="3">
    <source>
        <dbReference type="ARBA" id="ARBA00022679"/>
    </source>
</evidence>
<reference evidence="4" key="1">
    <citation type="submission" date="2010-07" db="EMBL/GenBank/DDBJ databases">
        <title>The complete genome of Methanosalsum zhilinae DSM 4017.</title>
        <authorList>
            <consortium name="US DOE Joint Genome Institute (JGI-PGF)"/>
            <person name="Lucas S."/>
            <person name="Copeland A."/>
            <person name="Lapidus A."/>
            <person name="Glavina del Rio T."/>
            <person name="Dalin E."/>
            <person name="Tice H."/>
            <person name="Bruce D."/>
            <person name="Goodwin L."/>
            <person name="Pitluck S."/>
            <person name="Kyrpides N."/>
            <person name="Mavromatis K."/>
            <person name="Ovchinnikova G."/>
            <person name="Daligault H."/>
            <person name="Detter J.C."/>
            <person name="Han C."/>
            <person name="Tapia R."/>
            <person name="Larimer F."/>
            <person name="Land M."/>
            <person name="Hauser L."/>
            <person name="Markowitz V."/>
            <person name="Cheng J.-F."/>
            <person name="Hugenholtz P."/>
            <person name="Woyke T."/>
            <person name="Wu D."/>
            <person name="Spring S."/>
            <person name="Schueler E."/>
            <person name="Brambilla E."/>
            <person name="Klenk H.-P."/>
            <person name="Eisen J.A."/>
        </authorList>
    </citation>
    <scope>NUCLEOTIDE SEQUENCE</scope>
    <source>
        <strain evidence="4">DSM 4017</strain>
    </source>
</reference>
<keyword evidence="3" id="KW-0808">Transferase</keyword>
<dbReference type="Gene3D" id="3.40.718.10">
    <property type="entry name" value="Isopropylmalate Dehydrogenase"/>
    <property type="match status" value="1"/>
</dbReference>
<protein>
    <submittedName>
        <fullName evidence="4">Methanogen marker protein 4</fullName>
    </submittedName>
</protein>
<dbReference type="EMBL" id="CP002101">
    <property type="protein sequence ID" value="AEH60619.1"/>
    <property type="molecule type" value="Genomic_DNA"/>
</dbReference>
<evidence type="ECO:0000313" key="4">
    <source>
        <dbReference type="EMBL" id="AEH60619.1"/>
    </source>
</evidence>
<dbReference type="OrthoDB" id="53227at2157"/>
<dbReference type="PIRSF" id="PIRSF019709">
    <property type="entry name" value="Methyltransf_MtxX"/>
    <property type="match status" value="1"/>
</dbReference>
<comment type="similarity">
    <text evidence="1">Belongs to the MtxX family.</text>
</comment>
<dbReference type="AlphaFoldDB" id="F7XKL6"/>
<dbReference type="GO" id="GO:0032259">
    <property type="term" value="P:methylation"/>
    <property type="evidence" value="ECO:0007669"/>
    <property type="project" value="UniProtKB-KW"/>
</dbReference>
<gene>
    <name evidence="4" type="ordered locus">Mzhil_0755</name>
</gene>
<name>F7XKL6_METZD</name>
<sequence length="283" mass="30557">MNSGNNDILNIIENRALKNRARVAIGIREPTEKLISSVNAAHNGRYAHVVLVGDRSKIREFDTELDIIDTQNPEKMLASLLVSRKVDAAVRGTAHASGALANLKQSLKMESIQRLALLITASGNCFFLAPVGIDETGSIADRINFILNGARHISRFGIEPSVGILSGGRLGDLGRDSRVDRTLADADFITNRLHEKGINAKHYTILIEDAIKEANFIFAPDGISGNLIFRTLVFLGGGDGIGAPVLMDDYVFVDTSRVGGHYTKAIMLASALADISDTSEIDF</sequence>
<dbReference type="GO" id="GO:0008168">
    <property type="term" value="F:methyltransferase activity"/>
    <property type="evidence" value="ECO:0007669"/>
    <property type="project" value="UniProtKB-KW"/>
</dbReference>
<evidence type="ECO:0000256" key="1">
    <source>
        <dbReference type="ARBA" id="ARBA00009125"/>
    </source>
</evidence>
<dbReference type="SUPFAM" id="SSF53659">
    <property type="entry name" value="Isocitrate/Isopropylmalate dehydrogenase-like"/>
    <property type="match status" value="1"/>
</dbReference>
<dbReference type="NCBIfam" id="TIGR03270">
    <property type="entry name" value="methan_mark_4"/>
    <property type="match status" value="1"/>
</dbReference>
<organism evidence="4 5">
    <name type="scientific">Methanosalsum zhilinae (strain DSM 4017 / NBRC 107636 / OCM 62 / WeN5)</name>
    <name type="common">Methanohalophilus zhilinae</name>
    <dbReference type="NCBI Taxonomy" id="679901"/>
    <lineage>
        <taxon>Archaea</taxon>
        <taxon>Methanobacteriati</taxon>
        <taxon>Methanobacteriota</taxon>
        <taxon>Stenosarchaea group</taxon>
        <taxon>Methanomicrobia</taxon>
        <taxon>Methanosarcinales</taxon>
        <taxon>Methanosarcinaceae</taxon>
        <taxon>Methanosalsum</taxon>
    </lineage>
</organism>
<evidence type="ECO:0000313" key="5">
    <source>
        <dbReference type="Proteomes" id="UP000006622"/>
    </source>
</evidence>
<dbReference type="GeneID" id="10822369"/>
<dbReference type="HOGENOM" id="CLU_086562_0_0_2"/>
<keyword evidence="2" id="KW-0489">Methyltransferase</keyword>
<proteinExistence type="inferred from homology"/>
<keyword evidence="5" id="KW-1185">Reference proteome</keyword>
<evidence type="ECO:0000256" key="2">
    <source>
        <dbReference type="ARBA" id="ARBA00022603"/>
    </source>
</evidence>
<dbReference type="Proteomes" id="UP000006622">
    <property type="component" value="Chromosome"/>
</dbReference>
<dbReference type="InterPro" id="IPR016764">
    <property type="entry name" value="MeTrfase_MtxX_xsu"/>
</dbReference>
<accession>F7XKL6</accession>
<dbReference type="RefSeq" id="WP_013898058.1">
    <property type="nucleotide sequence ID" value="NC_015676.1"/>
</dbReference>